<sequence length="150" mass="16344">VVLDRAAAVVDGDVVEENDEHEDANADDVGSDTELHVVMSADKESVKTPVAMDDDIPLADEGDETMTMMGSTPRPAQPLPREEPPEDAEEKARLIAHVLELQDTLDDLSQRVECVKEESVKLRSENQVLGQYIQNLMASSSVFQSSTPAP</sequence>
<keyword evidence="13" id="KW-1185">Reference proteome</keyword>
<comment type="subcellular location">
    <subcellularLocation>
        <location evidence="3">Cytoplasm</location>
        <location evidence="3">Cytosol</location>
    </subcellularLocation>
    <subcellularLocation>
        <location evidence="2">Golgi apparatus membrane</location>
        <topology evidence="2">Peripheral membrane protein</topology>
        <orientation evidence="2">Cytoplasmic side</orientation>
    </subcellularLocation>
    <subcellularLocation>
        <location evidence="4">Golgi apparatus</location>
        <location evidence="4">trans-Golgi network</location>
    </subcellularLocation>
</comment>
<protein>
    <recommendedName>
        <fullName evidence="14">Short coiled-coil protein</fullName>
    </recommendedName>
</protein>
<evidence type="ECO:0000256" key="8">
    <source>
        <dbReference type="ARBA" id="ARBA00023054"/>
    </source>
</evidence>
<evidence type="ECO:0000313" key="12">
    <source>
        <dbReference type="EMBL" id="GMT18586.1"/>
    </source>
</evidence>
<feature type="coiled-coil region" evidence="10">
    <location>
        <begin position="91"/>
        <end position="125"/>
    </location>
</feature>
<feature type="region of interest" description="Disordered" evidence="11">
    <location>
        <begin position="54"/>
        <end position="89"/>
    </location>
</feature>
<comment type="function">
    <text evidence="1">Positive regulator of amino acid starvation-induced autophagy.</text>
</comment>
<feature type="compositionally biased region" description="Acidic residues" evidence="11">
    <location>
        <begin position="13"/>
        <end position="31"/>
    </location>
</feature>
<dbReference type="Gene3D" id="1.20.5.170">
    <property type="match status" value="1"/>
</dbReference>
<gene>
    <name evidence="12" type="ORF">PFISCL1PPCAC_9883</name>
</gene>
<comment type="similarity">
    <text evidence="5">Belongs to the SCOC family.</text>
</comment>
<feature type="compositionally biased region" description="Low complexity" evidence="11">
    <location>
        <begin position="1"/>
        <end position="12"/>
    </location>
</feature>
<keyword evidence="8 10" id="KW-0175">Coiled coil</keyword>
<proteinExistence type="inferred from homology"/>
<dbReference type="PANTHER" id="PTHR21614">
    <property type="entry name" value="SHORT COILED COIL PROTEIN"/>
    <property type="match status" value="1"/>
</dbReference>
<evidence type="ECO:0000256" key="11">
    <source>
        <dbReference type="SAM" id="MobiDB-lite"/>
    </source>
</evidence>
<keyword evidence="9" id="KW-0472">Membrane</keyword>
<evidence type="ECO:0000256" key="4">
    <source>
        <dbReference type="ARBA" id="ARBA00004601"/>
    </source>
</evidence>
<dbReference type="EMBL" id="BTSY01000003">
    <property type="protein sequence ID" value="GMT18586.1"/>
    <property type="molecule type" value="Genomic_DNA"/>
</dbReference>
<evidence type="ECO:0000256" key="2">
    <source>
        <dbReference type="ARBA" id="ARBA00004255"/>
    </source>
</evidence>
<evidence type="ECO:0000256" key="5">
    <source>
        <dbReference type="ARBA" id="ARBA00010880"/>
    </source>
</evidence>
<dbReference type="GO" id="GO:0000139">
    <property type="term" value="C:Golgi membrane"/>
    <property type="evidence" value="ECO:0007669"/>
    <property type="project" value="UniProtKB-SubCell"/>
</dbReference>
<evidence type="ECO:0000256" key="1">
    <source>
        <dbReference type="ARBA" id="ARBA00002743"/>
    </source>
</evidence>
<feature type="non-terminal residue" evidence="12">
    <location>
        <position position="150"/>
    </location>
</feature>
<evidence type="ECO:0000256" key="10">
    <source>
        <dbReference type="SAM" id="Coils"/>
    </source>
</evidence>
<keyword evidence="7" id="KW-0333">Golgi apparatus</keyword>
<evidence type="ECO:0000256" key="9">
    <source>
        <dbReference type="ARBA" id="ARBA00023136"/>
    </source>
</evidence>
<evidence type="ECO:0000313" key="13">
    <source>
        <dbReference type="Proteomes" id="UP001432322"/>
    </source>
</evidence>
<feature type="region of interest" description="Disordered" evidence="11">
    <location>
        <begin position="1"/>
        <end position="32"/>
    </location>
</feature>
<dbReference type="GO" id="GO:0005802">
    <property type="term" value="C:trans-Golgi network"/>
    <property type="evidence" value="ECO:0007669"/>
    <property type="project" value="TreeGrafter"/>
</dbReference>
<evidence type="ECO:0000256" key="7">
    <source>
        <dbReference type="ARBA" id="ARBA00023034"/>
    </source>
</evidence>
<feature type="non-terminal residue" evidence="12">
    <location>
        <position position="1"/>
    </location>
</feature>
<dbReference type="AlphaFoldDB" id="A0AAV5VG06"/>
<dbReference type="PANTHER" id="PTHR21614:SF0">
    <property type="entry name" value="GEO08385P1"/>
    <property type="match status" value="1"/>
</dbReference>
<dbReference type="InterPro" id="IPR019357">
    <property type="entry name" value="SCOC"/>
</dbReference>
<dbReference type="GO" id="GO:0005829">
    <property type="term" value="C:cytosol"/>
    <property type="evidence" value="ECO:0007669"/>
    <property type="project" value="UniProtKB-SubCell"/>
</dbReference>
<evidence type="ECO:0000256" key="6">
    <source>
        <dbReference type="ARBA" id="ARBA00022490"/>
    </source>
</evidence>
<accession>A0AAV5VG06</accession>
<dbReference type="Proteomes" id="UP001432322">
    <property type="component" value="Unassembled WGS sequence"/>
</dbReference>
<keyword evidence="6" id="KW-0963">Cytoplasm</keyword>
<reference evidence="12" key="1">
    <citation type="submission" date="2023-10" db="EMBL/GenBank/DDBJ databases">
        <title>Genome assembly of Pristionchus species.</title>
        <authorList>
            <person name="Yoshida K."/>
            <person name="Sommer R.J."/>
        </authorList>
    </citation>
    <scope>NUCLEOTIDE SEQUENCE</scope>
    <source>
        <strain evidence="12">RS5133</strain>
    </source>
</reference>
<name>A0AAV5VG06_9BILA</name>
<dbReference type="Pfam" id="PF10224">
    <property type="entry name" value="DUF2205"/>
    <property type="match status" value="1"/>
</dbReference>
<evidence type="ECO:0008006" key="14">
    <source>
        <dbReference type="Google" id="ProtNLM"/>
    </source>
</evidence>
<feature type="compositionally biased region" description="Acidic residues" evidence="11">
    <location>
        <begin position="54"/>
        <end position="64"/>
    </location>
</feature>
<comment type="caution">
    <text evidence="12">The sequence shown here is derived from an EMBL/GenBank/DDBJ whole genome shotgun (WGS) entry which is preliminary data.</text>
</comment>
<organism evidence="12 13">
    <name type="scientific">Pristionchus fissidentatus</name>
    <dbReference type="NCBI Taxonomy" id="1538716"/>
    <lineage>
        <taxon>Eukaryota</taxon>
        <taxon>Metazoa</taxon>
        <taxon>Ecdysozoa</taxon>
        <taxon>Nematoda</taxon>
        <taxon>Chromadorea</taxon>
        <taxon>Rhabditida</taxon>
        <taxon>Rhabditina</taxon>
        <taxon>Diplogasteromorpha</taxon>
        <taxon>Diplogasteroidea</taxon>
        <taxon>Neodiplogasteridae</taxon>
        <taxon>Pristionchus</taxon>
    </lineage>
</organism>
<evidence type="ECO:0000256" key="3">
    <source>
        <dbReference type="ARBA" id="ARBA00004514"/>
    </source>
</evidence>